<dbReference type="STRING" id="36818.BGK67_30985"/>
<comment type="caution">
    <text evidence="1">The sequence shown here is derived from an EMBL/GenBank/DDBJ whole genome shotgun (WGS) entry which is preliminary data.</text>
</comment>
<evidence type="ECO:0000313" key="2">
    <source>
        <dbReference type="Proteomes" id="UP000095705"/>
    </source>
</evidence>
<organism evidence="1 2">
    <name type="scientific">Streptomyces subrutilus</name>
    <dbReference type="NCBI Taxonomy" id="36818"/>
    <lineage>
        <taxon>Bacteria</taxon>
        <taxon>Bacillati</taxon>
        <taxon>Actinomycetota</taxon>
        <taxon>Actinomycetes</taxon>
        <taxon>Kitasatosporales</taxon>
        <taxon>Streptomycetaceae</taxon>
        <taxon>Streptomyces</taxon>
    </lineage>
</organism>
<keyword evidence="2" id="KW-1185">Reference proteome</keyword>
<dbReference type="OrthoDB" id="10011933at2"/>
<proteinExistence type="predicted"/>
<name>A0A1E5Q019_9ACTN</name>
<evidence type="ECO:0000313" key="1">
    <source>
        <dbReference type="EMBL" id="OEJ35155.1"/>
    </source>
</evidence>
<dbReference type="EMBL" id="MEHK01000001">
    <property type="protein sequence ID" value="OEJ35155.1"/>
    <property type="molecule type" value="Genomic_DNA"/>
</dbReference>
<accession>A0A1E5Q019</accession>
<sequence>MAETDPDGRLAGLGPDGRLARWALALCDHAQALGTAGRWADGFRAHARALGVLVLLAEQDADTCRPRRGRRTAQPHATTV</sequence>
<gene>
    <name evidence="1" type="ORF">BGK67_30985</name>
</gene>
<dbReference type="Proteomes" id="UP000095705">
    <property type="component" value="Unassembled WGS sequence"/>
</dbReference>
<reference evidence="1 2" key="1">
    <citation type="submission" date="2016-08" db="EMBL/GenBank/DDBJ databases">
        <title>The complete genome of Streptomyces subrutilus 10-1-1.</title>
        <authorList>
            <person name="Chen X."/>
        </authorList>
    </citation>
    <scope>NUCLEOTIDE SEQUENCE [LARGE SCALE GENOMIC DNA]</scope>
    <source>
        <strain evidence="1 2">10-1-1</strain>
    </source>
</reference>
<dbReference type="AlphaFoldDB" id="A0A1E5Q019"/>
<dbReference type="RefSeq" id="WP_069923341.1">
    <property type="nucleotide sequence ID" value="NZ_MEHK01000001.1"/>
</dbReference>
<protein>
    <submittedName>
        <fullName evidence="1">Uncharacterized protein</fullName>
    </submittedName>
</protein>